<feature type="region of interest" description="Disordered" evidence="1">
    <location>
        <begin position="1"/>
        <end position="21"/>
    </location>
</feature>
<evidence type="ECO:0000313" key="2">
    <source>
        <dbReference type="EMBL" id="KAK8955501.1"/>
    </source>
</evidence>
<comment type="caution">
    <text evidence="2">The sequence shown here is derived from an EMBL/GenBank/DDBJ whole genome shotgun (WGS) entry which is preliminary data.</text>
</comment>
<dbReference type="InterPro" id="IPR018616">
    <property type="entry name" value="GUCD1"/>
</dbReference>
<protein>
    <submittedName>
        <fullName evidence="2">Uncharacterized protein</fullName>
    </submittedName>
</protein>
<dbReference type="Pfam" id="PF09778">
    <property type="entry name" value="Guanylate_cyc_2"/>
    <property type="match status" value="1"/>
</dbReference>
<name>A0ABR2LZ47_9ASPA</name>
<evidence type="ECO:0000256" key="1">
    <source>
        <dbReference type="SAM" id="MobiDB-lite"/>
    </source>
</evidence>
<sequence>MRGRQRPRRKHAEIKKNAVSPKQGRWKRNWILTGRQNRLNVCRLSQRESETYTPVGERRDNPTAEQLQDDLRRVDGLFDKALETGIDIVCRSVSEVHIAALISSGQYIAVALVDKIKLRPVTISLHSLSPNKPAFVSVSVHVATTLQENTDATCQELWATFASMTFTGFDPQL</sequence>
<feature type="compositionally biased region" description="Basic residues" evidence="1">
    <location>
        <begin position="1"/>
        <end position="13"/>
    </location>
</feature>
<accession>A0ABR2LZ47</accession>
<dbReference type="PANTHER" id="PTHR31400">
    <property type="entry name" value="GUANYLYL CYCLASE DOMAIN CONTAINING PROTEIN 1 GUCD1"/>
    <property type="match status" value="1"/>
</dbReference>
<reference evidence="2 3" key="1">
    <citation type="journal article" date="2022" name="Nat. Plants">
        <title>Genomes of leafy and leafless Platanthera orchids illuminate the evolution of mycoheterotrophy.</title>
        <authorList>
            <person name="Li M.H."/>
            <person name="Liu K.W."/>
            <person name="Li Z."/>
            <person name="Lu H.C."/>
            <person name="Ye Q.L."/>
            <person name="Zhang D."/>
            <person name="Wang J.Y."/>
            <person name="Li Y.F."/>
            <person name="Zhong Z.M."/>
            <person name="Liu X."/>
            <person name="Yu X."/>
            <person name="Liu D.K."/>
            <person name="Tu X.D."/>
            <person name="Liu B."/>
            <person name="Hao Y."/>
            <person name="Liao X.Y."/>
            <person name="Jiang Y.T."/>
            <person name="Sun W.H."/>
            <person name="Chen J."/>
            <person name="Chen Y.Q."/>
            <person name="Ai Y."/>
            <person name="Zhai J.W."/>
            <person name="Wu S.S."/>
            <person name="Zhou Z."/>
            <person name="Hsiao Y.Y."/>
            <person name="Wu W.L."/>
            <person name="Chen Y.Y."/>
            <person name="Lin Y.F."/>
            <person name="Hsu J.L."/>
            <person name="Li C.Y."/>
            <person name="Wang Z.W."/>
            <person name="Zhao X."/>
            <person name="Zhong W.Y."/>
            <person name="Ma X.K."/>
            <person name="Ma L."/>
            <person name="Huang J."/>
            <person name="Chen G.Z."/>
            <person name="Huang M.Z."/>
            <person name="Huang L."/>
            <person name="Peng D.H."/>
            <person name="Luo Y.B."/>
            <person name="Zou S.Q."/>
            <person name="Chen S.P."/>
            <person name="Lan S."/>
            <person name="Tsai W.C."/>
            <person name="Van de Peer Y."/>
            <person name="Liu Z.J."/>
        </authorList>
    </citation>
    <scope>NUCLEOTIDE SEQUENCE [LARGE SCALE GENOMIC DNA]</scope>
    <source>
        <strain evidence="2">Lor288</strain>
    </source>
</reference>
<gene>
    <name evidence="2" type="ORF">KSP40_PGU017779</name>
</gene>
<organism evidence="2 3">
    <name type="scientific">Platanthera guangdongensis</name>
    <dbReference type="NCBI Taxonomy" id="2320717"/>
    <lineage>
        <taxon>Eukaryota</taxon>
        <taxon>Viridiplantae</taxon>
        <taxon>Streptophyta</taxon>
        <taxon>Embryophyta</taxon>
        <taxon>Tracheophyta</taxon>
        <taxon>Spermatophyta</taxon>
        <taxon>Magnoliopsida</taxon>
        <taxon>Liliopsida</taxon>
        <taxon>Asparagales</taxon>
        <taxon>Orchidaceae</taxon>
        <taxon>Orchidoideae</taxon>
        <taxon>Orchideae</taxon>
        <taxon>Orchidinae</taxon>
        <taxon>Platanthera</taxon>
    </lineage>
</organism>
<dbReference type="PANTHER" id="PTHR31400:SF1">
    <property type="entry name" value="PROTEIN GUCD1"/>
    <property type="match status" value="1"/>
</dbReference>
<dbReference type="EMBL" id="JBBWWR010000013">
    <property type="protein sequence ID" value="KAK8955501.1"/>
    <property type="molecule type" value="Genomic_DNA"/>
</dbReference>
<dbReference type="Proteomes" id="UP001412067">
    <property type="component" value="Unassembled WGS sequence"/>
</dbReference>
<proteinExistence type="predicted"/>
<evidence type="ECO:0000313" key="3">
    <source>
        <dbReference type="Proteomes" id="UP001412067"/>
    </source>
</evidence>
<keyword evidence="3" id="KW-1185">Reference proteome</keyword>